<sequence>MTTTVGVLLRHPIDQLREPGMGRRLPQLLGGLALYGFSISLMVQAGLGLNPWDVLHEGVAQRTGLTFGTVVILVGLVVLLAWIPLRQRVGVGTIANVVVIGLTADLGLAIVPRPDALVLQIGLLAAGIVLNGLAGALYVGTRLGNGPRDGLWVAIAARTGRSVRVVRTLLEVSVLGLGWLLGGSVGVGTVAYALAIGPLVQLFLPRVSVGADPAPPILKA</sequence>
<dbReference type="RefSeq" id="WP_199241488.1">
    <property type="nucleotide sequence ID" value="NZ_RHPJ01000001.1"/>
</dbReference>
<dbReference type="AlphaFoldDB" id="A0A4Z1E6Y7"/>
<feature type="transmembrane region" description="Helical" evidence="1">
    <location>
        <begin position="65"/>
        <end position="83"/>
    </location>
</feature>
<evidence type="ECO:0000313" key="3">
    <source>
        <dbReference type="Proteomes" id="UP000297318"/>
    </source>
</evidence>
<proteinExistence type="predicted"/>
<reference evidence="2 3" key="1">
    <citation type="submission" date="2018-11" db="EMBL/GenBank/DDBJ databases">
        <title>Complete genome sequencing of the Actinobacteria Serinibacter sp. K3-2.</title>
        <authorList>
            <person name="Rakitin A.L."/>
            <person name="Beletsky A.V."/>
            <person name="Mardanov A.V."/>
            <person name="Ravin N.V."/>
            <person name="Gromova A.S."/>
            <person name="Filippova S.N."/>
            <person name="Gal'Chenko V.F."/>
        </authorList>
    </citation>
    <scope>NUCLEOTIDE SEQUENCE [LARGE SCALE GENOMIC DNA]</scope>
    <source>
        <strain evidence="2 3">K3-2</strain>
    </source>
</reference>
<comment type="caution">
    <text evidence="2">The sequence shown here is derived from an EMBL/GenBank/DDBJ whole genome shotgun (WGS) entry which is preliminary data.</text>
</comment>
<keyword evidence="1" id="KW-1133">Transmembrane helix</keyword>
<feature type="transmembrane region" description="Helical" evidence="1">
    <location>
        <begin position="25"/>
        <end position="45"/>
    </location>
</feature>
<organism evidence="2 3">
    <name type="scientific">Serinibacter arcticus</name>
    <dbReference type="NCBI Taxonomy" id="1655435"/>
    <lineage>
        <taxon>Bacteria</taxon>
        <taxon>Bacillati</taxon>
        <taxon>Actinomycetota</taxon>
        <taxon>Actinomycetes</taxon>
        <taxon>Micrococcales</taxon>
        <taxon>Beutenbergiaceae</taxon>
        <taxon>Serinibacter</taxon>
    </lineage>
</organism>
<dbReference type="PANTHER" id="PTHR40078">
    <property type="entry name" value="INTEGRAL MEMBRANE PROTEIN-RELATED"/>
    <property type="match status" value="1"/>
</dbReference>
<dbReference type="Pfam" id="PF19700">
    <property type="entry name" value="DUF6198"/>
    <property type="match status" value="1"/>
</dbReference>
<dbReference type="PANTHER" id="PTHR40078:SF1">
    <property type="entry name" value="INTEGRAL MEMBRANE PROTEIN"/>
    <property type="match status" value="1"/>
</dbReference>
<dbReference type="EMBL" id="RHPJ01000001">
    <property type="protein sequence ID" value="TGO06628.1"/>
    <property type="molecule type" value="Genomic_DNA"/>
</dbReference>
<gene>
    <name evidence="2" type="ORF">SERN_0820</name>
</gene>
<name>A0A4Z1E6Y7_9MICO</name>
<feature type="transmembrane region" description="Helical" evidence="1">
    <location>
        <begin position="90"/>
        <end position="111"/>
    </location>
</feature>
<keyword evidence="1" id="KW-0472">Membrane</keyword>
<feature type="transmembrane region" description="Helical" evidence="1">
    <location>
        <begin position="117"/>
        <end position="139"/>
    </location>
</feature>
<protein>
    <submittedName>
        <fullName evidence="2">Membrane protein</fullName>
    </submittedName>
</protein>
<feature type="transmembrane region" description="Helical" evidence="1">
    <location>
        <begin position="168"/>
        <end position="195"/>
    </location>
</feature>
<evidence type="ECO:0000313" key="2">
    <source>
        <dbReference type="EMBL" id="TGO06628.1"/>
    </source>
</evidence>
<keyword evidence="3" id="KW-1185">Reference proteome</keyword>
<accession>A0A4Z1E6Y7</accession>
<dbReference type="InterPro" id="IPR038750">
    <property type="entry name" value="YczE/YyaS-like"/>
</dbReference>
<keyword evidence="1" id="KW-0812">Transmembrane</keyword>
<evidence type="ECO:0000256" key="1">
    <source>
        <dbReference type="SAM" id="Phobius"/>
    </source>
</evidence>
<dbReference type="Proteomes" id="UP000297318">
    <property type="component" value="Unassembled WGS sequence"/>
</dbReference>